<evidence type="ECO:0000313" key="3">
    <source>
        <dbReference type="Proteomes" id="UP001500837"/>
    </source>
</evidence>
<evidence type="ECO:0000256" key="1">
    <source>
        <dbReference type="SAM" id="Coils"/>
    </source>
</evidence>
<dbReference type="AlphaFoldDB" id="A0AAV3S729"/>
<sequence length="263" mass="28575">MRAHVDGETVRTNALDLRETGVSEADALAAVRNPDGWVECPTPTAIHEYVGLLDGARDVGRPALAAAARSRGYDDPEAEALGALRSAVAEPLPEIRGLRAARERIASVTEDVTVRRERVERLGGKLAALRDAGVTDDGVKNAHRAAIVALADAETERVAADETHQRLRREVRAVRDERERRLQLVDEIRRRERESERALALAIEPSYERAQRAVPAGPWRDVLALARVARVRAPLVIAGGPFERATRATACLGAPVVLVAARV</sequence>
<dbReference type="InterPro" id="IPR057178">
    <property type="entry name" value="DUF7856"/>
</dbReference>
<dbReference type="RefSeq" id="WP_211313011.1">
    <property type="nucleotide sequence ID" value="NZ_BAAABL010000035.1"/>
</dbReference>
<feature type="coiled-coil region" evidence="1">
    <location>
        <begin position="150"/>
        <end position="194"/>
    </location>
</feature>
<dbReference type="Proteomes" id="UP001500837">
    <property type="component" value="Unassembled WGS sequence"/>
</dbReference>
<keyword evidence="1" id="KW-0175">Coiled coil</keyword>
<proteinExistence type="predicted"/>
<dbReference type="EMBL" id="BAAABL010000035">
    <property type="protein sequence ID" value="GAA0296621.1"/>
    <property type="molecule type" value="Genomic_DNA"/>
</dbReference>
<reference evidence="2 3" key="1">
    <citation type="journal article" date="2019" name="Int. J. Syst. Evol. Microbiol.">
        <title>The Global Catalogue of Microorganisms (GCM) 10K type strain sequencing project: providing services to taxonomists for standard genome sequencing and annotation.</title>
        <authorList>
            <consortium name="The Broad Institute Genomics Platform"/>
            <consortium name="The Broad Institute Genome Sequencing Center for Infectious Disease"/>
            <person name="Wu L."/>
            <person name="Ma J."/>
        </authorList>
    </citation>
    <scope>NUCLEOTIDE SEQUENCE [LARGE SCALE GENOMIC DNA]</scope>
    <source>
        <strain evidence="2 3">JCM 16330</strain>
    </source>
</reference>
<comment type="caution">
    <text evidence="2">The sequence shown here is derived from an EMBL/GenBank/DDBJ whole genome shotgun (WGS) entry which is preliminary data.</text>
</comment>
<protein>
    <submittedName>
        <fullName evidence="2">Uncharacterized protein</fullName>
    </submittedName>
</protein>
<name>A0AAV3S729_9EURY</name>
<dbReference type="Pfam" id="PF25254">
    <property type="entry name" value="DUF7856"/>
    <property type="match status" value="1"/>
</dbReference>
<gene>
    <name evidence="2" type="ORF">GCM10009066_08860</name>
</gene>
<evidence type="ECO:0000313" key="2">
    <source>
        <dbReference type="EMBL" id="GAA0296621.1"/>
    </source>
</evidence>
<accession>A0AAV3S729</accession>
<keyword evidence="3" id="KW-1185">Reference proteome</keyword>
<organism evidence="2 3">
    <name type="scientific">Halarchaeum salinum</name>
    <dbReference type="NCBI Taxonomy" id="489912"/>
    <lineage>
        <taxon>Archaea</taxon>
        <taxon>Methanobacteriati</taxon>
        <taxon>Methanobacteriota</taxon>
        <taxon>Stenosarchaea group</taxon>
        <taxon>Halobacteria</taxon>
        <taxon>Halobacteriales</taxon>
        <taxon>Halobacteriaceae</taxon>
    </lineage>
</organism>